<gene>
    <name evidence="1" type="ORF">H5410_060986</name>
</gene>
<protein>
    <submittedName>
        <fullName evidence="1">Uncharacterized protein</fullName>
    </submittedName>
</protein>
<dbReference type="AlphaFoldDB" id="A0A9J5W7M3"/>
<evidence type="ECO:0000313" key="2">
    <source>
        <dbReference type="Proteomes" id="UP000824120"/>
    </source>
</evidence>
<proteinExistence type="predicted"/>
<name>A0A9J5W7M3_SOLCO</name>
<sequence>MSMLIESPNQSLDWARRKDWFKILKKSWHIGYGKAFRRAQISPLKVTVQLRFRGEDKGRSSRTIGESLSAFGDLKLLAEIYRTQLLICNEIKGEMGNFGELDLDCQTTQHPIHPLSRDTKTSPDLAKFGHWKTFALKNDIIGSIIGKITSFGINTVLTHSVTLVLLADPLGDTPIGNLPRRVLQDLQLM</sequence>
<comment type="caution">
    <text evidence="1">The sequence shown here is derived from an EMBL/GenBank/DDBJ whole genome shotgun (WGS) entry which is preliminary data.</text>
</comment>
<reference evidence="1 2" key="1">
    <citation type="submission" date="2020-09" db="EMBL/GenBank/DDBJ databases">
        <title>De no assembly of potato wild relative species, Solanum commersonii.</title>
        <authorList>
            <person name="Cho K."/>
        </authorList>
    </citation>
    <scope>NUCLEOTIDE SEQUENCE [LARGE SCALE GENOMIC DNA]</scope>
    <source>
        <strain evidence="1">LZ3.2</strain>
        <tissue evidence="1">Leaf</tissue>
    </source>
</reference>
<accession>A0A9J5W7M3</accession>
<evidence type="ECO:0000313" key="1">
    <source>
        <dbReference type="EMBL" id="KAG5571220.1"/>
    </source>
</evidence>
<keyword evidence="2" id="KW-1185">Reference proteome</keyword>
<dbReference type="EMBL" id="JACXVP010000012">
    <property type="protein sequence ID" value="KAG5571220.1"/>
    <property type="molecule type" value="Genomic_DNA"/>
</dbReference>
<organism evidence="1 2">
    <name type="scientific">Solanum commersonii</name>
    <name type="common">Commerson's wild potato</name>
    <name type="synonym">Commerson's nightshade</name>
    <dbReference type="NCBI Taxonomy" id="4109"/>
    <lineage>
        <taxon>Eukaryota</taxon>
        <taxon>Viridiplantae</taxon>
        <taxon>Streptophyta</taxon>
        <taxon>Embryophyta</taxon>
        <taxon>Tracheophyta</taxon>
        <taxon>Spermatophyta</taxon>
        <taxon>Magnoliopsida</taxon>
        <taxon>eudicotyledons</taxon>
        <taxon>Gunneridae</taxon>
        <taxon>Pentapetalae</taxon>
        <taxon>asterids</taxon>
        <taxon>lamiids</taxon>
        <taxon>Solanales</taxon>
        <taxon>Solanaceae</taxon>
        <taxon>Solanoideae</taxon>
        <taxon>Solaneae</taxon>
        <taxon>Solanum</taxon>
    </lineage>
</organism>
<dbReference type="Proteomes" id="UP000824120">
    <property type="component" value="Chromosome 12"/>
</dbReference>